<reference evidence="4" key="1">
    <citation type="submission" date="2021-07" db="EMBL/GenBank/DDBJ databases">
        <authorList>
            <person name="Durling M."/>
        </authorList>
    </citation>
    <scope>NUCLEOTIDE SEQUENCE</scope>
</reference>
<dbReference type="Pfam" id="PF23658">
    <property type="entry name" value="PDZ_CPAF_rel"/>
    <property type="match status" value="1"/>
</dbReference>
<evidence type="ECO:0000313" key="5">
    <source>
        <dbReference type="Proteomes" id="UP000701801"/>
    </source>
</evidence>
<dbReference type="Proteomes" id="UP000701801">
    <property type="component" value="Unassembled WGS sequence"/>
</dbReference>
<protein>
    <recommendedName>
        <fullName evidence="6">Tail specific protease domain-containing protein</fullName>
    </recommendedName>
</protein>
<evidence type="ECO:0000259" key="2">
    <source>
        <dbReference type="Pfam" id="PF03572"/>
    </source>
</evidence>
<evidence type="ECO:0000313" key="4">
    <source>
        <dbReference type="EMBL" id="CAG8980584.1"/>
    </source>
</evidence>
<dbReference type="GO" id="GO:0008236">
    <property type="term" value="F:serine-type peptidase activity"/>
    <property type="evidence" value="ECO:0007669"/>
    <property type="project" value="InterPro"/>
</dbReference>
<evidence type="ECO:0000256" key="1">
    <source>
        <dbReference type="SAM" id="MobiDB-lite"/>
    </source>
</evidence>
<comment type="caution">
    <text evidence="4">The sequence shown here is derived from an EMBL/GenBank/DDBJ whole genome shotgun (WGS) entry which is preliminary data.</text>
</comment>
<evidence type="ECO:0000259" key="3">
    <source>
        <dbReference type="Pfam" id="PF23658"/>
    </source>
</evidence>
<feature type="compositionally biased region" description="Basic residues" evidence="1">
    <location>
        <begin position="734"/>
        <end position="746"/>
    </location>
</feature>
<dbReference type="AlphaFoldDB" id="A0A9N9LSS5"/>
<dbReference type="OrthoDB" id="27214at2759"/>
<sequence>MSNLKDAVCDPRVATAVCVVSATTASSTENGDSPCAVISKRSSLSASGIPTVPAKTAYDCLNSVPLNPQAATDLVNAILPYIEWQSDIAYLKDPPASYKMPAIDLWQSFNDILHGIKDGDFANEYEFQVKLFSTFNRAHDGHFRFAPDLMSKIQFRRRVQLISVSRDGGELPRIYVKGKFHIQSLPLQFNDIASLLKNATTSISPITKISGDNAVQYLENFSQLGFLQDPDALYNTMFYELAMDAQYDKLRYSGYFAGSGRGGMIYVGPETIIEFANGTEKTYENYAEIHGNWKGVVDGPSAYDKFCTGPKAYDPADDEDFVIGRDTGYAHGYPVPKGISSDKQISGYFLDDDPAFADVAVLSILSFEPYFPAEFQSVIEKFISDARAAGKTKVVIDLSGNGGGIILNGYDAFRQFFPSIVQDGFSRFREHDAFNIMSKQISNFTAGMSLETASTSQIVASQSVLDYRFELNQTNQNFLTYDDKFSPHMFQGDEFTSLLRWNLTDPLLTTSTQWGLGMSISGYGSRQNFKQPFAAEDIVMVYDGYCASTCSIFSEMMRTQGGVKSIAMGGRPNKFPIQAIGGTKGSNNYPFSYILSLANIALQSASQEQRMAWKSVTELSNLPMNRSTDSSINVRDMILRDNLEDGTPAQFLYEEADCRLYYTPDMIRDPKAIWKAAARAAWGDGNCVAGSLHHKNETLASRRRRSEDLKVRMRVEKREIPVFEPSSSNSVPKGARRPVFGKKVPL</sequence>
<dbReference type="PANTHER" id="PTHR37049:SF4">
    <property type="entry name" value="RHODANESE DOMAIN-CONTAINING PROTEIN"/>
    <property type="match status" value="1"/>
</dbReference>
<feature type="domain" description="CPAF-like PDZ" evidence="3">
    <location>
        <begin position="154"/>
        <end position="293"/>
    </location>
</feature>
<organism evidence="4 5">
    <name type="scientific">Hymenoscyphus albidus</name>
    <dbReference type="NCBI Taxonomy" id="595503"/>
    <lineage>
        <taxon>Eukaryota</taxon>
        <taxon>Fungi</taxon>
        <taxon>Dikarya</taxon>
        <taxon>Ascomycota</taxon>
        <taxon>Pezizomycotina</taxon>
        <taxon>Leotiomycetes</taxon>
        <taxon>Helotiales</taxon>
        <taxon>Helotiaceae</taxon>
        <taxon>Hymenoscyphus</taxon>
    </lineage>
</organism>
<keyword evidence="5" id="KW-1185">Reference proteome</keyword>
<accession>A0A9N9LSS5</accession>
<dbReference type="InterPro" id="IPR056186">
    <property type="entry name" value="PDZ_CPAF-rel"/>
</dbReference>
<dbReference type="Gene3D" id="3.90.226.10">
    <property type="entry name" value="2-enoyl-CoA Hydratase, Chain A, domain 1"/>
    <property type="match status" value="1"/>
</dbReference>
<proteinExistence type="predicted"/>
<dbReference type="SUPFAM" id="SSF52096">
    <property type="entry name" value="ClpP/crotonase"/>
    <property type="match status" value="1"/>
</dbReference>
<dbReference type="InterPro" id="IPR029045">
    <property type="entry name" value="ClpP/crotonase-like_dom_sf"/>
</dbReference>
<feature type="region of interest" description="Disordered" evidence="1">
    <location>
        <begin position="724"/>
        <end position="746"/>
    </location>
</feature>
<dbReference type="InterPro" id="IPR005151">
    <property type="entry name" value="Tail-specific_protease"/>
</dbReference>
<gene>
    <name evidence="4" type="ORF">HYALB_00002582</name>
</gene>
<dbReference type="InterPro" id="IPR052766">
    <property type="entry name" value="S41A_metabolite_peptidase"/>
</dbReference>
<dbReference type="PANTHER" id="PTHR37049">
    <property type="entry name" value="PEPTIDASE S41 FAMILY PROTEIN"/>
    <property type="match status" value="1"/>
</dbReference>
<dbReference type="GO" id="GO:0006508">
    <property type="term" value="P:proteolysis"/>
    <property type="evidence" value="ECO:0007669"/>
    <property type="project" value="InterPro"/>
</dbReference>
<feature type="domain" description="Tail specific protease" evidence="2">
    <location>
        <begin position="358"/>
        <end position="564"/>
    </location>
</feature>
<dbReference type="Pfam" id="PF03572">
    <property type="entry name" value="Peptidase_S41"/>
    <property type="match status" value="1"/>
</dbReference>
<evidence type="ECO:0008006" key="6">
    <source>
        <dbReference type="Google" id="ProtNLM"/>
    </source>
</evidence>
<name>A0A9N9LSS5_9HELO</name>
<dbReference type="EMBL" id="CAJVRM010000396">
    <property type="protein sequence ID" value="CAG8980584.1"/>
    <property type="molecule type" value="Genomic_DNA"/>
</dbReference>